<dbReference type="AlphaFoldDB" id="A0A7W5C6T8"/>
<reference evidence="2 3" key="1">
    <citation type="submission" date="2020-08" db="EMBL/GenBank/DDBJ databases">
        <title>Genomic Encyclopedia of Type Strains, Phase III (KMG-III): the genomes of soil and plant-associated and newly described type strains.</title>
        <authorList>
            <person name="Whitman W."/>
        </authorList>
    </citation>
    <scope>NUCLEOTIDE SEQUENCE [LARGE SCALE GENOMIC DNA]</scope>
    <source>
        <strain evidence="2 3">CECT 8234</strain>
    </source>
</reference>
<feature type="signal peptide" evidence="1">
    <location>
        <begin position="1"/>
        <end position="20"/>
    </location>
</feature>
<organism evidence="2 3">
    <name type="scientific">Paenibacillus endophyticus</name>
    <dbReference type="NCBI Taxonomy" id="1294268"/>
    <lineage>
        <taxon>Bacteria</taxon>
        <taxon>Bacillati</taxon>
        <taxon>Bacillota</taxon>
        <taxon>Bacilli</taxon>
        <taxon>Bacillales</taxon>
        <taxon>Paenibacillaceae</taxon>
        <taxon>Paenibacillus</taxon>
    </lineage>
</organism>
<accession>A0A7W5C6T8</accession>
<comment type="caution">
    <text evidence="2">The sequence shown here is derived from an EMBL/GenBank/DDBJ whole genome shotgun (WGS) entry which is preliminary data.</text>
</comment>
<proteinExistence type="predicted"/>
<dbReference type="PROSITE" id="PS51257">
    <property type="entry name" value="PROKAR_LIPOPROTEIN"/>
    <property type="match status" value="1"/>
</dbReference>
<keyword evidence="3" id="KW-1185">Reference proteome</keyword>
<dbReference type="RefSeq" id="WP_183561962.1">
    <property type="nucleotide sequence ID" value="NZ_CBCSLB010000003.1"/>
</dbReference>
<name>A0A7W5C6T8_9BACL</name>
<dbReference type="Proteomes" id="UP000518605">
    <property type="component" value="Unassembled WGS sequence"/>
</dbReference>
<gene>
    <name evidence="2" type="ORF">FHS16_002297</name>
</gene>
<evidence type="ECO:0008006" key="4">
    <source>
        <dbReference type="Google" id="ProtNLM"/>
    </source>
</evidence>
<dbReference type="EMBL" id="JACHXW010000005">
    <property type="protein sequence ID" value="MBB3152251.1"/>
    <property type="molecule type" value="Genomic_DNA"/>
</dbReference>
<keyword evidence="1" id="KW-0732">Signal</keyword>
<evidence type="ECO:0000256" key="1">
    <source>
        <dbReference type="SAM" id="SignalP"/>
    </source>
</evidence>
<sequence>MQRQAAGAALIFLISVSFMTGCSSTGKQRTPEEWLSLSYSGLAATDQYAFTGSMSIKTDEGIAFKPEIFDGKVVDHQQLTLQTSSTDPLHWNPVQVLEALNQSNEEVRIADDNTDPDMVKLVIKESAHLSKERWQQRLLQQVDQLGANRPAKEQPYFQKWSKVLSSSREELEAMLDTLEASTEYELVIDRDRLLPLKMEEETLFRYKHKGHPFSESRHTTVRFQSFNGDSSDTVQHKRKHVTID</sequence>
<evidence type="ECO:0000313" key="3">
    <source>
        <dbReference type="Proteomes" id="UP000518605"/>
    </source>
</evidence>
<evidence type="ECO:0000313" key="2">
    <source>
        <dbReference type="EMBL" id="MBB3152251.1"/>
    </source>
</evidence>
<protein>
    <recommendedName>
        <fullName evidence="4">Lipoprotein</fullName>
    </recommendedName>
</protein>
<feature type="chain" id="PRO_5038459588" description="Lipoprotein" evidence="1">
    <location>
        <begin position="21"/>
        <end position="244"/>
    </location>
</feature>